<dbReference type="Proteomes" id="UP001447188">
    <property type="component" value="Unassembled WGS sequence"/>
</dbReference>
<reference evidence="3 4" key="1">
    <citation type="submission" date="2024-02" db="EMBL/GenBank/DDBJ databases">
        <title>Discinaceae phylogenomics.</title>
        <authorList>
            <person name="Dirks A.C."/>
            <person name="James T.Y."/>
        </authorList>
    </citation>
    <scope>NUCLEOTIDE SEQUENCE [LARGE SCALE GENOMIC DNA]</scope>
    <source>
        <strain evidence="3 4">ACD0624</strain>
    </source>
</reference>
<evidence type="ECO:0000256" key="1">
    <source>
        <dbReference type="SAM" id="MobiDB-lite"/>
    </source>
</evidence>
<accession>A0ABR3GD75</accession>
<organism evidence="3 4">
    <name type="scientific">Discina gigas</name>
    <dbReference type="NCBI Taxonomy" id="1032678"/>
    <lineage>
        <taxon>Eukaryota</taxon>
        <taxon>Fungi</taxon>
        <taxon>Dikarya</taxon>
        <taxon>Ascomycota</taxon>
        <taxon>Pezizomycotina</taxon>
        <taxon>Pezizomycetes</taxon>
        <taxon>Pezizales</taxon>
        <taxon>Discinaceae</taxon>
        <taxon>Discina</taxon>
    </lineage>
</organism>
<feature type="transmembrane region" description="Helical" evidence="2">
    <location>
        <begin position="79"/>
        <end position="95"/>
    </location>
</feature>
<proteinExistence type="predicted"/>
<protein>
    <submittedName>
        <fullName evidence="3">Uncharacterized protein</fullName>
    </submittedName>
</protein>
<keyword evidence="2" id="KW-0812">Transmembrane</keyword>
<keyword evidence="2" id="KW-0472">Membrane</keyword>
<evidence type="ECO:0000313" key="4">
    <source>
        <dbReference type="Proteomes" id="UP001447188"/>
    </source>
</evidence>
<feature type="region of interest" description="Disordered" evidence="1">
    <location>
        <begin position="34"/>
        <end position="62"/>
    </location>
</feature>
<keyword evidence="2" id="KW-1133">Transmembrane helix</keyword>
<gene>
    <name evidence="3" type="ORF">Q9L58_007553</name>
</gene>
<evidence type="ECO:0000313" key="3">
    <source>
        <dbReference type="EMBL" id="KAL0633521.1"/>
    </source>
</evidence>
<keyword evidence="4" id="KW-1185">Reference proteome</keyword>
<comment type="caution">
    <text evidence="3">The sequence shown here is derived from an EMBL/GenBank/DDBJ whole genome shotgun (WGS) entry which is preliminary data.</text>
</comment>
<name>A0ABR3GD75_9PEZI</name>
<dbReference type="EMBL" id="JBBBZM010000122">
    <property type="protein sequence ID" value="KAL0633521.1"/>
    <property type="molecule type" value="Genomic_DNA"/>
</dbReference>
<sequence length="125" mass="14124">MASRLPRCLTATHGMFASGIRSTGIVGLLQQRTFSSRPAPPPAAGVRSSQPGKPGKPGKPEVSKHIGFYKEFGRPMSKVFLMAFFSYQVFYWLWVKMRKDEEKREKDKEVSELFAEVESLRRGAK</sequence>
<evidence type="ECO:0000256" key="2">
    <source>
        <dbReference type="SAM" id="Phobius"/>
    </source>
</evidence>